<dbReference type="InterPro" id="IPR003657">
    <property type="entry name" value="WRKY_dom"/>
</dbReference>
<dbReference type="PANTHER" id="PTHR32096">
    <property type="entry name" value="WRKY TRANSCRIPTION FACTOR 30-RELATED-RELATED"/>
    <property type="match status" value="1"/>
</dbReference>
<dbReference type="Pfam" id="PF03106">
    <property type="entry name" value="WRKY"/>
    <property type="match status" value="1"/>
</dbReference>
<keyword evidence="2" id="KW-0805">Transcription regulation</keyword>
<keyword evidence="3" id="KW-0238">DNA-binding</keyword>
<keyword evidence="9" id="KW-1185">Reference proteome</keyword>
<accession>A0AAN9NLD6</accession>
<evidence type="ECO:0000259" key="7">
    <source>
        <dbReference type="PROSITE" id="PS50811"/>
    </source>
</evidence>
<dbReference type="InterPro" id="IPR036576">
    <property type="entry name" value="WRKY_dom_sf"/>
</dbReference>
<gene>
    <name evidence="8" type="ORF">VNO80_06297</name>
</gene>
<evidence type="ECO:0000313" key="8">
    <source>
        <dbReference type="EMBL" id="KAK7372907.1"/>
    </source>
</evidence>
<dbReference type="SUPFAM" id="SSF118290">
    <property type="entry name" value="WRKY DNA-binding domain"/>
    <property type="match status" value="1"/>
</dbReference>
<name>A0AAN9NLD6_PHACN</name>
<evidence type="ECO:0000256" key="6">
    <source>
        <dbReference type="SAM" id="MobiDB-lite"/>
    </source>
</evidence>
<organism evidence="8 9">
    <name type="scientific">Phaseolus coccineus</name>
    <name type="common">Scarlet runner bean</name>
    <name type="synonym">Phaseolus multiflorus</name>
    <dbReference type="NCBI Taxonomy" id="3886"/>
    <lineage>
        <taxon>Eukaryota</taxon>
        <taxon>Viridiplantae</taxon>
        <taxon>Streptophyta</taxon>
        <taxon>Embryophyta</taxon>
        <taxon>Tracheophyta</taxon>
        <taxon>Spermatophyta</taxon>
        <taxon>Magnoliopsida</taxon>
        <taxon>eudicotyledons</taxon>
        <taxon>Gunneridae</taxon>
        <taxon>Pentapetalae</taxon>
        <taxon>rosids</taxon>
        <taxon>fabids</taxon>
        <taxon>Fabales</taxon>
        <taxon>Fabaceae</taxon>
        <taxon>Papilionoideae</taxon>
        <taxon>50 kb inversion clade</taxon>
        <taxon>NPAAA clade</taxon>
        <taxon>indigoferoid/millettioid clade</taxon>
        <taxon>Phaseoleae</taxon>
        <taxon>Phaseolus</taxon>
    </lineage>
</organism>
<dbReference type="PANTHER" id="PTHR32096:SF146">
    <property type="entry name" value="WRKY TRANSCRIPTION FACTOR 19-RELATED"/>
    <property type="match status" value="1"/>
</dbReference>
<feature type="domain" description="WRKY" evidence="7">
    <location>
        <begin position="129"/>
        <end position="191"/>
    </location>
</feature>
<comment type="caution">
    <text evidence="8">The sequence shown here is derived from an EMBL/GenBank/DDBJ whole genome shotgun (WGS) entry which is preliminary data.</text>
</comment>
<dbReference type="AlphaFoldDB" id="A0AAN9NLD6"/>
<dbReference type="Proteomes" id="UP001374584">
    <property type="component" value="Unassembled WGS sequence"/>
</dbReference>
<evidence type="ECO:0000256" key="1">
    <source>
        <dbReference type="ARBA" id="ARBA00004123"/>
    </source>
</evidence>
<reference evidence="8 9" key="1">
    <citation type="submission" date="2024-01" db="EMBL/GenBank/DDBJ databases">
        <title>The genomes of 5 underutilized Papilionoideae crops provide insights into root nodulation and disease resistanc.</title>
        <authorList>
            <person name="Jiang F."/>
        </authorList>
    </citation>
    <scope>NUCLEOTIDE SEQUENCE [LARGE SCALE GENOMIC DNA]</scope>
    <source>
        <strain evidence="8">JINMINGXINNONG_FW02</strain>
        <tissue evidence="8">Leaves</tissue>
    </source>
</reference>
<dbReference type="EMBL" id="JAYMYR010000003">
    <property type="protein sequence ID" value="KAK7372907.1"/>
    <property type="molecule type" value="Genomic_DNA"/>
</dbReference>
<dbReference type="GO" id="GO:0005634">
    <property type="term" value="C:nucleus"/>
    <property type="evidence" value="ECO:0007669"/>
    <property type="project" value="UniProtKB-SubCell"/>
</dbReference>
<keyword evidence="5" id="KW-0539">Nucleus</keyword>
<dbReference type="GO" id="GO:0000976">
    <property type="term" value="F:transcription cis-regulatory region binding"/>
    <property type="evidence" value="ECO:0007669"/>
    <property type="project" value="TreeGrafter"/>
</dbReference>
<sequence length="315" mass="35449">MINIICTETDAKKKREIMKEIVKGKEAASQLKILLQKPSESEPSPSYHQLMAIVLKSFTQSLSIISSEPSSADVVARLNSTQYGSPVTGSGIDPTSGLCSEKRPQKGGRGRYNRSKGVLRKTIVSCTTDDNYAWRKYGQKEIQNSKFPRSYFRCSYKHDQGCKATKQVQLDHDNPYLYRITYIGIHTCNVIPMVTHTTTDSSTSESYHLHSDRDSNVQDYLLSSPHLAIKPEFPKETHTPSDLTDHDLLDLSMFLEYWKESEASNSTIMPLRKAPDNNAAGVYSCTDSQNLDMDFGGVASLLLHPHFHFHGDQFF</sequence>
<dbReference type="Gene3D" id="2.20.25.80">
    <property type="entry name" value="WRKY domain"/>
    <property type="match status" value="1"/>
</dbReference>
<feature type="region of interest" description="Disordered" evidence="6">
    <location>
        <begin position="94"/>
        <end position="113"/>
    </location>
</feature>
<dbReference type="PROSITE" id="PS50811">
    <property type="entry name" value="WRKY"/>
    <property type="match status" value="1"/>
</dbReference>
<keyword evidence="4" id="KW-0804">Transcription</keyword>
<evidence type="ECO:0000256" key="3">
    <source>
        <dbReference type="ARBA" id="ARBA00023125"/>
    </source>
</evidence>
<dbReference type="GO" id="GO:0003700">
    <property type="term" value="F:DNA-binding transcription factor activity"/>
    <property type="evidence" value="ECO:0007669"/>
    <property type="project" value="InterPro"/>
</dbReference>
<protein>
    <recommendedName>
        <fullName evidence="7">WRKY domain-containing protein</fullName>
    </recommendedName>
</protein>
<dbReference type="InterPro" id="IPR044810">
    <property type="entry name" value="WRKY_plant"/>
</dbReference>
<dbReference type="SMART" id="SM00774">
    <property type="entry name" value="WRKY"/>
    <property type="match status" value="1"/>
</dbReference>
<evidence type="ECO:0000256" key="4">
    <source>
        <dbReference type="ARBA" id="ARBA00023163"/>
    </source>
</evidence>
<proteinExistence type="predicted"/>
<evidence type="ECO:0000256" key="5">
    <source>
        <dbReference type="ARBA" id="ARBA00023242"/>
    </source>
</evidence>
<comment type="subcellular location">
    <subcellularLocation>
        <location evidence="1">Nucleus</location>
    </subcellularLocation>
</comment>
<evidence type="ECO:0000313" key="9">
    <source>
        <dbReference type="Proteomes" id="UP001374584"/>
    </source>
</evidence>
<evidence type="ECO:0000256" key="2">
    <source>
        <dbReference type="ARBA" id="ARBA00023015"/>
    </source>
</evidence>